<keyword evidence="2" id="KW-1185">Reference proteome</keyword>
<accession>A0ABQ9ZL52</accession>
<protein>
    <submittedName>
        <fullName evidence="1">Uncharacterized protein</fullName>
    </submittedName>
</protein>
<gene>
    <name evidence="1" type="ORF">OUZ56_026194</name>
</gene>
<organism evidence="1 2">
    <name type="scientific">Daphnia magna</name>
    <dbReference type="NCBI Taxonomy" id="35525"/>
    <lineage>
        <taxon>Eukaryota</taxon>
        <taxon>Metazoa</taxon>
        <taxon>Ecdysozoa</taxon>
        <taxon>Arthropoda</taxon>
        <taxon>Crustacea</taxon>
        <taxon>Branchiopoda</taxon>
        <taxon>Diplostraca</taxon>
        <taxon>Cladocera</taxon>
        <taxon>Anomopoda</taxon>
        <taxon>Daphniidae</taxon>
        <taxon>Daphnia</taxon>
    </lineage>
</organism>
<evidence type="ECO:0000313" key="2">
    <source>
        <dbReference type="Proteomes" id="UP001234178"/>
    </source>
</evidence>
<comment type="caution">
    <text evidence="1">The sequence shown here is derived from an EMBL/GenBank/DDBJ whole genome shotgun (WGS) entry which is preliminary data.</text>
</comment>
<dbReference type="EMBL" id="JAOYFB010000004">
    <property type="protein sequence ID" value="KAK4013641.1"/>
    <property type="molecule type" value="Genomic_DNA"/>
</dbReference>
<reference evidence="1 2" key="1">
    <citation type="journal article" date="2023" name="Nucleic Acids Res.">
        <title>The hologenome of Daphnia magna reveals possible DNA methylation and microbiome-mediated evolution of the host genome.</title>
        <authorList>
            <person name="Chaturvedi A."/>
            <person name="Li X."/>
            <person name="Dhandapani V."/>
            <person name="Marshall H."/>
            <person name="Kissane S."/>
            <person name="Cuenca-Cambronero M."/>
            <person name="Asole G."/>
            <person name="Calvet F."/>
            <person name="Ruiz-Romero M."/>
            <person name="Marangio P."/>
            <person name="Guigo R."/>
            <person name="Rago D."/>
            <person name="Mirbahai L."/>
            <person name="Eastwood N."/>
            <person name="Colbourne J.K."/>
            <person name="Zhou J."/>
            <person name="Mallon E."/>
            <person name="Orsini L."/>
        </authorList>
    </citation>
    <scope>NUCLEOTIDE SEQUENCE [LARGE SCALE GENOMIC DNA]</scope>
    <source>
        <strain evidence="1">LRV0_1</strain>
    </source>
</reference>
<proteinExistence type="predicted"/>
<dbReference type="Proteomes" id="UP001234178">
    <property type="component" value="Unassembled WGS sequence"/>
</dbReference>
<name>A0ABQ9ZL52_9CRUS</name>
<sequence length="104" mass="11961">MRSSYVVKNTKKKENKNKKIPNVYYPGVRTSIAWESTRRLTGSLFVAEYWSSILLIGFSNILLCVQMSGTTSPKVDGQMSWRRVPDVQVSETCNQKSFTLESFW</sequence>
<evidence type="ECO:0000313" key="1">
    <source>
        <dbReference type="EMBL" id="KAK4013641.1"/>
    </source>
</evidence>